<evidence type="ECO:0000313" key="3">
    <source>
        <dbReference type="Proteomes" id="UP000005753"/>
    </source>
</evidence>
<dbReference type="eggNOG" id="COG3757">
    <property type="taxonomic scope" value="Bacteria"/>
</dbReference>
<keyword evidence="3" id="KW-1185">Reference proteome</keyword>
<dbReference type="InterPro" id="IPR043708">
    <property type="entry name" value="DUF5648"/>
</dbReference>
<reference evidence="2 3" key="1">
    <citation type="submission" date="2010-08" db="EMBL/GenBank/DDBJ databases">
        <authorList>
            <consortium name="US DOE Joint Genome Institute (JGI-PGF)"/>
            <person name="Lucas S."/>
            <person name="Copeland A."/>
            <person name="Lapidus A."/>
            <person name="Cheng J.-F."/>
            <person name="Bruce D."/>
            <person name="Goodwin L."/>
            <person name="Pitluck S."/>
            <person name="Land M.L."/>
            <person name="Hauser L."/>
            <person name="Chang Y.-J."/>
            <person name="Anderson I.J."/>
            <person name="Johnson E."/>
            <person name="Mulhopadhyay B."/>
            <person name="Kyrpides N."/>
            <person name="Woyke T.J."/>
        </authorList>
    </citation>
    <scope>NUCLEOTIDE SEQUENCE [LARGE SCALE GENOMIC DNA]</scope>
    <source>
        <strain evidence="2 3">6</strain>
    </source>
</reference>
<dbReference type="AlphaFoldDB" id="I5AQI0"/>
<dbReference type="HOGENOM" id="CLU_397806_0_0_9"/>
<sequence length="692" mass="74012">MRIKMKRFVGILLCFVMMLGLMPGMRLTAYAYEGNPYAGLVNKTTDVTFDGKTWYIIADNSTAVDAGTVTLLAKECVGASKYNESGSFVEYSSGPTVKTAVDNYYNDSISPDAKTAVSGNAMFLLTTVEVAALSYTDVMKCSQATGAGNGWWLCSQGNDGCAAFVECLQGNVHDRGIPVTETLGVRPALKLDLSKVVFDPTTKTFVLSYPLWVGGVQVTGANKDDVLGETDGEGATVTFTPALNDNPDTQNVDESRPATLTLDDAQIRGGNEASNYFAIYADGFDLAFHVTKDSLVVGPETNGSLESGGIRISQGSLTVTGSGKLIAMGSRAYNGKCIGIAASKTVTINGALDAIGGEGTSGSYGIVADEGVQVNRGGTLAAAGTGTGTGKIGIYSSHVSVDGTLHAIGDDMAIEGAPGVKNSIAGTGWSNTAGTEGETAIEVSTIERKLSEYKKVLFQETYKVTYKVVGGTWSDGSTQDKTETVIRGLKPAKVPAGMKAASGYTGGSWDKNPADTTITGETTFTYRYTPKQETPAVEPAVEEGDSVTVYRLYYAATREHFYTAGLHEMNTLVKKYGWIYEGIAWKSPAEPKTDKEKETIKPVYRLFNPFTTDHHYTDSLHEKYTLVQKYGWIDEGIAFYANTKGKAPVYRLWNAGLLTGAHHFTTSKYEYDVLVSRGWVGENEAFKVNAKG</sequence>
<gene>
    <name evidence="2" type="ORF">EubceDRAFT1_0193</name>
</gene>
<evidence type="ECO:0000259" key="1">
    <source>
        <dbReference type="Pfam" id="PF18885"/>
    </source>
</evidence>
<dbReference type="OrthoDB" id="1741965at2"/>
<dbReference type="Pfam" id="PF18885">
    <property type="entry name" value="DUF5648"/>
    <property type="match status" value="1"/>
</dbReference>
<dbReference type="STRING" id="633697.EubceDRAFT1_0193"/>
<proteinExistence type="predicted"/>
<feature type="domain" description="DUF5648" evidence="1">
    <location>
        <begin position="548"/>
        <end position="688"/>
    </location>
</feature>
<dbReference type="Proteomes" id="UP000005753">
    <property type="component" value="Chromosome"/>
</dbReference>
<organism evidence="2 3">
    <name type="scientific">Eubacterium cellulosolvens (strain ATCC 43171 / JCM 9499 / 6)</name>
    <name type="common">Cillobacterium cellulosolvens</name>
    <dbReference type="NCBI Taxonomy" id="633697"/>
    <lineage>
        <taxon>Bacteria</taxon>
        <taxon>Bacillati</taxon>
        <taxon>Bacillota</taxon>
        <taxon>Clostridia</taxon>
        <taxon>Eubacteriales</taxon>
        <taxon>Eubacteriaceae</taxon>
        <taxon>Eubacterium</taxon>
    </lineage>
</organism>
<name>I5AQI0_EUBC6</name>
<evidence type="ECO:0000313" key="2">
    <source>
        <dbReference type="EMBL" id="EIM56053.1"/>
    </source>
</evidence>
<accession>I5AQI0</accession>
<protein>
    <recommendedName>
        <fullName evidence="1">DUF5648 domain-containing protein</fullName>
    </recommendedName>
</protein>
<dbReference type="EMBL" id="CM001487">
    <property type="protein sequence ID" value="EIM56053.1"/>
    <property type="molecule type" value="Genomic_DNA"/>
</dbReference>
<reference evidence="2 3" key="2">
    <citation type="submission" date="2012-02" db="EMBL/GenBank/DDBJ databases">
        <title>Improved High-Quality Draft sequence of Eubacterium cellulosolvens 6.</title>
        <authorList>
            <consortium name="US DOE Joint Genome Institute"/>
            <person name="Lucas S."/>
            <person name="Han J."/>
            <person name="Lapidus A."/>
            <person name="Cheng J.-F."/>
            <person name="Goodwin L."/>
            <person name="Pitluck S."/>
            <person name="Peters L."/>
            <person name="Mikhailova N."/>
            <person name="Gu W."/>
            <person name="Detter J.C."/>
            <person name="Han C."/>
            <person name="Tapia R."/>
            <person name="Land M."/>
            <person name="Hauser L."/>
            <person name="Kyrpides N."/>
            <person name="Ivanova N."/>
            <person name="Pagani I."/>
            <person name="Johnson E."/>
            <person name="Mukhopadhyay B."/>
            <person name="Anderson I."/>
            <person name="Woyke T."/>
        </authorList>
    </citation>
    <scope>NUCLEOTIDE SEQUENCE [LARGE SCALE GENOMIC DNA]</scope>
    <source>
        <strain evidence="2 3">6</strain>
    </source>
</reference>